<name>A0A7I8VUE1_9ANNE</name>
<keyword evidence="2" id="KW-0866">Nonsense-mediated mRNA decay</keyword>
<comment type="similarity">
    <text evidence="1">Belongs to the SMG9 family.</text>
</comment>
<dbReference type="SUPFAM" id="SSF52540">
    <property type="entry name" value="P-loop containing nucleoside triphosphate hydrolases"/>
    <property type="match status" value="1"/>
</dbReference>
<accession>A0A7I8VUE1</accession>
<dbReference type="EMBL" id="CAJFCJ010000011">
    <property type="protein sequence ID" value="CAD5119861.1"/>
    <property type="molecule type" value="Genomic_DNA"/>
</dbReference>
<organism evidence="3 4">
    <name type="scientific">Dimorphilus gyrociliatus</name>
    <dbReference type="NCBI Taxonomy" id="2664684"/>
    <lineage>
        <taxon>Eukaryota</taxon>
        <taxon>Metazoa</taxon>
        <taxon>Spiralia</taxon>
        <taxon>Lophotrochozoa</taxon>
        <taxon>Annelida</taxon>
        <taxon>Polychaeta</taxon>
        <taxon>Polychaeta incertae sedis</taxon>
        <taxon>Dinophilidae</taxon>
        <taxon>Dimorphilus</taxon>
    </lineage>
</organism>
<dbReference type="InterPro" id="IPR027417">
    <property type="entry name" value="P-loop_NTPase"/>
</dbReference>
<dbReference type="InterPro" id="IPR039177">
    <property type="entry name" value="SMG9"/>
</dbReference>
<dbReference type="PANTHER" id="PTHR14270:SF0">
    <property type="entry name" value="NONSENSE-MEDIATED MRNA DECAY FACTOR SMG9"/>
    <property type="match status" value="1"/>
</dbReference>
<evidence type="ECO:0000313" key="3">
    <source>
        <dbReference type="EMBL" id="CAD5119861.1"/>
    </source>
</evidence>
<evidence type="ECO:0000256" key="2">
    <source>
        <dbReference type="ARBA" id="ARBA00023161"/>
    </source>
</evidence>
<gene>
    <name evidence="3" type="ORF">DGYR_LOCUS8042</name>
</gene>
<reference evidence="3 4" key="1">
    <citation type="submission" date="2020-08" db="EMBL/GenBank/DDBJ databases">
        <authorList>
            <person name="Hejnol A."/>
        </authorList>
    </citation>
    <scope>NUCLEOTIDE SEQUENCE [LARGE SCALE GENOMIC DNA]</scope>
</reference>
<evidence type="ECO:0000313" key="4">
    <source>
        <dbReference type="Proteomes" id="UP000549394"/>
    </source>
</evidence>
<comment type="caution">
    <text evidence="3">The sequence shown here is derived from an EMBL/GenBank/DDBJ whole genome shotgun (WGS) entry which is preliminary data.</text>
</comment>
<dbReference type="OrthoDB" id="79514at2759"/>
<proteinExistence type="inferred from homology"/>
<protein>
    <submittedName>
        <fullName evidence="3">DgyrCDS8445</fullName>
    </submittedName>
</protein>
<dbReference type="Proteomes" id="UP000549394">
    <property type="component" value="Unassembled WGS sequence"/>
</dbReference>
<dbReference type="AlphaFoldDB" id="A0A7I8VUE1"/>
<sequence>MEYVKGRGIRGRKVCKPEIWNRVTANKHNDNRKPETAPVIVQSPMAILAKQDENTQPSSVENVPKSVNNPIKRKILIKPRDSKSDTIAVAKQNNAVDKKAGHQGDQARKLEISANMKMPRNIKTPFQIIDEGGQWIGDVCADYTIDQSNYCVVGVIGGQGVGKSTIASLLASKDNSEILKDGPFVISPREIREAALYQTAGIDLFITPERMIILDTYPLLSIAHFTESSPFRDSKYERGLMENQSELHALQLILFLINICHSIIVVSDCGIDLNLCRLLLTAEMLRSDLAENVNPELPYLVFLNNRISVQELNRHVFRSNVELLNEMFSTSQYKITGVDAHRVELPHLRVKRPANLFLLPEIDADKPAAFSADRGFVDGKIPPIKCFVRSLTRQILGLRRSYPQKSGQSEKAWLQSASRAWNASKKSSLLSEFTQFVP</sequence>
<dbReference type="GO" id="GO:0000184">
    <property type="term" value="P:nuclear-transcribed mRNA catabolic process, nonsense-mediated decay"/>
    <property type="evidence" value="ECO:0007669"/>
    <property type="project" value="UniProtKB-KW"/>
</dbReference>
<evidence type="ECO:0000256" key="1">
    <source>
        <dbReference type="ARBA" id="ARBA00007712"/>
    </source>
</evidence>
<dbReference type="PANTHER" id="PTHR14270">
    <property type="entry name" value="NONSENSE-MEDIATED MRNA DECAY FACTOR SMG9"/>
    <property type="match status" value="1"/>
</dbReference>
<keyword evidence="4" id="KW-1185">Reference proteome</keyword>